<dbReference type="Proteomes" id="UP001223501">
    <property type="component" value="Chromosome"/>
</dbReference>
<sequence>MPLYGHGRKSFWLLGRRKPLLKTDRSSCLLFYMKWLNSNSLFMIPKFYFTKEKSPLKNFSDDIIDEIIEKYSSKVTISSFIKNYEGLNRSNLYNDLPYKISDTKCEICNNLMYHKVGGKGGATPEKWLCSLCNHTNSYRCNCSICVKKKQQLIKESKEICYNDWNKLYENKYTAFQYKIDDLNIYDQIYLKMILEKFISTDRKSLNYNNFEYGYDRLDGSETKGVLYSKAIEFIERKILIPTKNQNFDIFLPNKLSSFLPLLDFLNINWEVNIENPYENEKKIIENLSFYFELKVYTELEKTTLLKEIYEKLIKSYILRLSAINLDSIIREYSIDLLVDELFKNVSLSKAFYIIYKSIFKVKSTVSRFNYSDEIKINNEFTNCIIDLIKQFNKNQIILKDYNKPREISISIFDEYVIENIFKQRDSYFYLSKNQIL</sequence>
<accession>A0ABY8V968</accession>
<evidence type="ECO:0000313" key="2">
    <source>
        <dbReference type="Proteomes" id="UP001223501"/>
    </source>
</evidence>
<protein>
    <submittedName>
        <fullName evidence="1">Uncharacterized protein</fullName>
    </submittedName>
</protein>
<evidence type="ECO:0000313" key="1">
    <source>
        <dbReference type="EMBL" id="WIH98234.1"/>
    </source>
</evidence>
<reference evidence="1 2" key="1">
    <citation type="submission" date="2022-09" db="EMBL/GenBank/DDBJ databases">
        <title>Whole genome sequencing analysis of tet(X)-positive Empedobacter falsenii YWS9-3.</title>
        <authorList>
            <person name="Chen C."/>
            <person name="Lv Y.-L."/>
        </authorList>
    </citation>
    <scope>NUCLEOTIDE SEQUENCE [LARGE SCALE GENOMIC DNA]</scope>
    <source>
        <strain evidence="1 2">YWS9-3_T</strain>
    </source>
</reference>
<gene>
    <name evidence="1" type="ORF">OBA43_04705</name>
</gene>
<dbReference type="EMBL" id="CP106831">
    <property type="protein sequence ID" value="WIH98234.1"/>
    <property type="molecule type" value="Genomic_DNA"/>
</dbReference>
<name>A0ABY8V968_9FLAO</name>
<dbReference type="RefSeq" id="WP_284584024.1">
    <property type="nucleotide sequence ID" value="NZ_CP106831.1"/>
</dbReference>
<proteinExistence type="predicted"/>
<organism evidence="1 2">
    <name type="scientific">Empedobacter falsenii</name>
    <dbReference type="NCBI Taxonomy" id="343874"/>
    <lineage>
        <taxon>Bacteria</taxon>
        <taxon>Pseudomonadati</taxon>
        <taxon>Bacteroidota</taxon>
        <taxon>Flavobacteriia</taxon>
        <taxon>Flavobacteriales</taxon>
        <taxon>Weeksellaceae</taxon>
        <taxon>Empedobacter</taxon>
    </lineage>
</organism>
<keyword evidence="2" id="KW-1185">Reference proteome</keyword>